<reference evidence="1 2" key="1">
    <citation type="submission" date="2014-06" db="EMBL/GenBank/DDBJ databases">
        <authorList>
            <person name="Swart Estienne"/>
        </authorList>
    </citation>
    <scope>NUCLEOTIDE SEQUENCE [LARGE SCALE GENOMIC DNA]</scope>
    <source>
        <strain evidence="1 2">130c</strain>
    </source>
</reference>
<proteinExistence type="predicted"/>
<name>A0A078A0K6_STYLE</name>
<gene>
    <name evidence="1" type="primary">Contig16437.g17503</name>
    <name evidence="1" type="ORF">STYLEM_4673</name>
</gene>
<dbReference type="AlphaFoldDB" id="A0A078A0K6"/>
<dbReference type="EMBL" id="CCKQ01004523">
    <property type="protein sequence ID" value="CDW75680.1"/>
    <property type="molecule type" value="Genomic_DNA"/>
</dbReference>
<keyword evidence="2" id="KW-1185">Reference proteome</keyword>
<dbReference type="InParanoid" id="A0A078A0K6"/>
<sequence length="183" mass="21639">MCQGLDFFILEMRFIYINFFEGFRFKSEINLQLLLLILNKMRVQLLLCCYYYINRNTFVFFLEAHPCWRLSTFATCLFIDILLMNYFQYFTKQVESFKLTQLMCLLYIPIISNKRILGLYMIDIIMILWRQLQLLVVGFELTGTPCLLYLSCLEIPSCRTSTAGPRYMVKLMGDPGNITNEIG</sequence>
<dbReference type="Proteomes" id="UP000039865">
    <property type="component" value="Unassembled WGS sequence"/>
</dbReference>
<evidence type="ECO:0000313" key="2">
    <source>
        <dbReference type="Proteomes" id="UP000039865"/>
    </source>
</evidence>
<organism evidence="1 2">
    <name type="scientific">Stylonychia lemnae</name>
    <name type="common">Ciliate</name>
    <dbReference type="NCBI Taxonomy" id="5949"/>
    <lineage>
        <taxon>Eukaryota</taxon>
        <taxon>Sar</taxon>
        <taxon>Alveolata</taxon>
        <taxon>Ciliophora</taxon>
        <taxon>Intramacronucleata</taxon>
        <taxon>Spirotrichea</taxon>
        <taxon>Stichotrichia</taxon>
        <taxon>Sporadotrichida</taxon>
        <taxon>Oxytrichidae</taxon>
        <taxon>Stylonychinae</taxon>
        <taxon>Stylonychia</taxon>
    </lineage>
</organism>
<accession>A0A078A0K6</accession>
<protein>
    <submittedName>
        <fullName evidence="1">Uncharacterized protein</fullName>
    </submittedName>
</protein>
<evidence type="ECO:0000313" key="1">
    <source>
        <dbReference type="EMBL" id="CDW75680.1"/>
    </source>
</evidence>